<evidence type="ECO:0000259" key="8">
    <source>
        <dbReference type="Pfam" id="PF06429"/>
    </source>
</evidence>
<dbReference type="Pfam" id="PF07559">
    <property type="entry name" value="FlgE_D2"/>
    <property type="match status" value="1"/>
</dbReference>
<protein>
    <recommendedName>
        <fullName evidence="3 5">Flagellar hook protein FlgE</fullName>
    </recommendedName>
</protein>
<dbReference type="Proteomes" id="UP000033423">
    <property type="component" value="Unassembled WGS sequence"/>
</dbReference>
<feature type="domain" description="Flagellar hook protein FlgE D2" evidence="9">
    <location>
        <begin position="185"/>
        <end position="316"/>
    </location>
</feature>
<dbReference type="NCBIfam" id="TIGR03506">
    <property type="entry name" value="FlgEFG_subfam"/>
    <property type="match status" value="1"/>
</dbReference>
<sequence>MITALWAAVSGMSANGTTLSVVGDNIANMNTTAFKSNRANFSDVLSATITGASSSNSVGRGTQLDSITPLLTQGSLISTGNPLDLAIDGNGYFMVKDSNGTYYTRAGNFSLDKDGYLVNTSGMKVQGYMNTGTGTPGSLGNIRADSSANVAKATTTVNLNINLNSTASNVTTAFTLDGNGDGIKNDPKNYNFSTTTTVYDSHGASHEVTAYYAKSSANTWNVYYATESVSNPGALVLATGSSPQVLTFNTSGVLVSDGIAGSSNEPSIKFNFGSDVVSTQNIKFDYGTSLNQGGTGLNSSSQLADASQVLTASQDGNASGVMKGLSIDEAGLIYGVFTNGQNKVMGTLALTKFAAPDKLTKMGQNLLRQSNSSGQPVTGTPKTSGMGRVLSGSLEQSNVDLAAEFVTMIAAQRAFQANSRTVTTVDDMMQEVLSLKR</sequence>
<evidence type="ECO:0000259" key="9">
    <source>
        <dbReference type="Pfam" id="PF07559"/>
    </source>
</evidence>
<feature type="domain" description="Flagellar basal body rod protein N-terminal" evidence="7">
    <location>
        <begin position="7"/>
        <end position="35"/>
    </location>
</feature>
<feature type="region of interest" description="Disordered" evidence="6">
    <location>
        <begin position="368"/>
        <end position="387"/>
    </location>
</feature>
<name>A0A0F3H0G1_9BACT</name>
<dbReference type="PANTHER" id="PTHR30435">
    <property type="entry name" value="FLAGELLAR PROTEIN"/>
    <property type="match status" value="1"/>
</dbReference>
<dbReference type="PROSITE" id="PS00588">
    <property type="entry name" value="FLAGELLA_BB_ROD"/>
    <property type="match status" value="1"/>
</dbReference>
<dbReference type="EMBL" id="LACI01000041">
    <property type="protein sequence ID" value="KJU87709.1"/>
    <property type="molecule type" value="Genomic_DNA"/>
</dbReference>
<evidence type="ECO:0000313" key="12">
    <source>
        <dbReference type="Proteomes" id="UP000033423"/>
    </source>
</evidence>
<dbReference type="AlphaFoldDB" id="A0A0F3H0G1"/>
<evidence type="ECO:0000256" key="4">
    <source>
        <dbReference type="ARBA" id="ARBA00023143"/>
    </source>
</evidence>
<reference evidence="11 12" key="1">
    <citation type="submission" date="2015-02" db="EMBL/GenBank/DDBJ databases">
        <title>Single-cell genomics of uncultivated deep-branching MTB reveals a conserved set of magnetosome genes.</title>
        <authorList>
            <person name="Kolinko S."/>
            <person name="Richter M."/>
            <person name="Glockner F.O."/>
            <person name="Brachmann A."/>
            <person name="Schuler D."/>
        </authorList>
    </citation>
    <scope>NUCLEOTIDE SEQUENCE [LARGE SCALE GENOMIC DNA]</scope>
    <source>
        <strain evidence="11">TM-1</strain>
    </source>
</reference>
<organism evidence="11 12">
    <name type="scientific">Candidatus Magnetobacterium bavaricum</name>
    <dbReference type="NCBI Taxonomy" id="29290"/>
    <lineage>
        <taxon>Bacteria</taxon>
        <taxon>Pseudomonadati</taxon>
        <taxon>Nitrospirota</taxon>
        <taxon>Thermodesulfovibrionia</taxon>
        <taxon>Thermodesulfovibrionales</taxon>
        <taxon>Candidatus Magnetobacteriaceae</taxon>
        <taxon>Candidatus Magnetobacterium</taxon>
    </lineage>
</organism>
<dbReference type="InterPro" id="IPR001444">
    <property type="entry name" value="Flag_bb_rod_N"/>
</dbReference>
<dbReference type="PANTHER" id="PTHR30435:SF1">
    <property type="entry name" value="FLAGELLAR HOOK PROTEIN FLGE"/>
    <property type="match status" value="1"/>
</dbReference>
<dbReference type="GO" id="GO:0009424">
    <property type="term" value="C:bacterial-type flagellum hook"/>
    <property type="evidence" value="ECO:0007669"/>
    <property type="project" value="TreeGrafter"/>
</dbReference>
<dbReference type="Gene3D" id="2.60.98.20">
    <property type="entry name" value="Flagellar hook protein FlgE"/>
    <property type="match status" value="1"/>
</dbReference>
<dbReference type="GO" id="GO:0005829">
    <property type="term" value="C:cytosol"/>
    <property type="evidence" value="ECO:0007669"/>
    <property type="project" value="TreeGrafter"/>
</dbReference>
<dbReference type="GO" id="GO:0071978">
    <property type="term" value="P:bacterial-type flagellum-dependent swarming motility"/>
    <property type="evidence" value="ECO:0007669"/>
    <property type="project" value="TreeGrafter"/>
</dbReference>
<dbReference type="Pfam" id="PF22692">
    <property type="entry name" value="LlgE_F_G_D1"/>
    <property type="match status" value="1"/>
</dbReference>
<evidence type="ECO:0000256" key="3">
    <source>
        <dbReference type="ARBA" id="ARBA00019015"/>
    </source>
</evidence>
<evidence type="ECO:0000256" key="6">
    <source>
        <dbReference type="SAM" id="MobiDB-lite"/>
    </source>
</evidence>
<feature type="domain" description="Flagellar basal-body/hook protein C-terminal" evidence="8">
    <location>
        <begin position="391"/>
        <end position="435"/>
    </location>
</feature>
<dbReference type="InterPro" id="IPR037058">
    <property type="entry name" value="Falgellar_hook_FlgE_sf"/>
</dbReference>
<keyword evidence="11" id="KW-0966">Cell projection</keyword>
<evidence type="ECO:0000259" key="10">
    <source>
        <dbReference type="Pfam" id="PF22692"/>
    </source>
</evidence>
<keyword evidence="11" id="KW-0282">Flagellum</keyword>
<dbReference type="GO" id="GO:0009425">
    <property type="term" value="C:bacterial-type flagellum basal body"/>
    <property type="evidence" value="ECO:0007669"/>
    <property type="project" value="UniProtKB-SubCell"/>
</dbReference>
<comment type="similarity">
    <text evidence="2 5">Belongs to the flagella basal body rod proteins family.</text>
</comment>
<accession>A0A0F3H0G1</accession>
<comment type="function">
    <text evidence="5">A flexible structure which links the flagellar filament to the drive apparatus in the basal body.</text>
</comment>
<dbReference type="Pfam" id="PF06429">
    <property type="entry name" value="Flg_bbr_C"/>
    <property type="match status" value="1"/>
</dbReference>
<dbReference type="InterPro" id="IPR053967">
    <property type="entry name" value="LlgE_F_G-like_D1"/>
</dbReference>
<evidence type="ECO:0000256" key="2">
    <source>
        <dbReference type="ARBA" id="ARBA00009677"/>
    </source>
</evidence>
<comment type="caution">
    <text evidence="11">The sequence shown here is derived from an EMBL/GenBank/DDBJ whole genome shotgun (WGS) entry which is preliminary data.</text>
</comment>
<evidence type="ECO:0000259" key="7">
    <source>
        <dbReference type="Pfam" id="PF00460"/>
    </source>
</evidence>
<dbReference type="InterPro" id="IPR010930">
    <property type="entry name" value="Flg_bb/hook_C_dom"/>
</dbReference>
<proteinExistence type="inferred from homology"/>
<dbReference type="Pfam" id="PF00460">
    <property type="entry name" value="Flg_bb_rod"/>
    <property type="match status" value="1"/>
</dbReference>
<dbReference type="InterPro" id="IPR019776">
    <property type="entry name" value="Flagellar_basal_body_rod_CS"/>
</dbReference>
<dbReference type="InterPro" id="IPR037925">
    <property type="entry name" value="FlgE/F/G-like"/>
</dbReference>
<evidence type="ECO:0000313" key="11">
    <source>
        <dbReference type="EMBL" id="KJU87709.1"/>
    </source>
</evidence>
<dbReference type="InterPro" id="IPR020013">
    <property type="entry name" value="Flagellar_FlgE/F/G"/>
</dbReference>
<evidence type="ECO:0000256" key="5">
    <source>
        <dbReference type="RuleBase" id="RU362116"/>
    </source>
</evidence>
<keyword evidence="4 5" id="KW-0975">Bacterial flagellum</keyword>
<dbReference type="SUPFAM" id="SSF117143">
    <property type="entry name" value="Flagellar hook protein flgE"/>
    <property type="match status" value="1"/>
</dbReference>
<evidence type="ECO:0000256" key="1">
    <source>
        <dbReference type="ARBA" id="ARBA00004117"/>
    </source>
</evidence>
<comment type="subcellular location">
    <subcellularLocation>
        <location evidence="1 5">Bacterial flagellum basal body</location>
    </subcellularLocation>
</comment>
<keyword evidence="12" id="KW-1185">Reference proteome</keyword>
<dbReference type="PATRIC" id="fig|29290.4.peg.116"/>
<dbReference type="InterPro" id="IPR011491">
    <property type="entry name" value="FlgE_D2"/>
</dbReference>
<feature type="compositionally biased region" description="Polar residues" evidence="6">
    <location>
        <begin position="368"/>
        <end position="383"/>
    </location>
</feature>
<feature type="domain" description="Flagellar hook protein FlgE/F/G-like D1" evidence="10">
    <location>
        <begin position="86"/>
        <end position="165"/>
    </location>
</feature>
<gene>
    <name evidence="11" type="ORF">MBAV_000082</name>
</gene>
<keyword evidence="11" id="KW-0969">Cilium</keyword>